<evidence type="ECO:0000256" key="4">
    <source>
        <dbReference type="ARBA" id="ARBA00022989"/>
    </source>
</evidence>
<dbReference type="PIRSF" id="PIRSF038958">
    <property type="entry name" value="PG_synth_SpoVB"/>
    <property type="match status" value="1"/>
</dbReference>
<evidence type="ECO:0000313" key="8">
    <source>
        <dbReference type="Proteomes" id="UP000242520"/>
    </source>
</evidence>
<dbReference type="PANTHER" id="PTHR30250:SF21">
    <property type="entry name" value="LIPID II FLIPPASE MURJ"/>
    <property type="match status" value="1"/>
</dbReference>
<dbReference type="RefSeq" id="WP_143145349.1">
    <property type="nucleotide sequence ID" value="NZ_FQXH01000006.1"/>
</dbReference>
<accession>A0A1M5PEI2</accession>
<evidence type="ECO:0000313" key="7">
    <source>
        <dbReference type="EMBL" id="SHH00234.1"/>
    </source>
</evidence>
<dbReference type="EMBL" id="FQXH01000006">
    <property type="protein sequence ID" value="SHH00234.1"/>
    <property type="molecule type" value="Genomic_DNA"/>
</dbReference>
<keyword evidence="2" id="KW-1003">Cell membrane</keyword>
<evidence type="ECO:0000256" key="2">
    <source>
        <dbReference type="ARBA" id="ARBA00022475"/>
    </source>
</evidence>
<feature type="transmembrane region" description="Helical" evidence="6">
    <location>
        <begin position="410"/>
        <end position="434"/>
    </location>
</feature>
<dbReference type="STRING" id="1123350.SAMN02744040_00442"/>
<name>A0A1M5PEI2_9FIRM</name>
<feature type="transmembrane region" description="Helical" evidence="6">
    <location>
        <begin position="358"/>
        <end position="379"/>
    </location>
</feature>
<feature type="transmembrane region" description="Helical" evidence="6">
    <location>
        <begin position="153"/>
        <end position="176"/>
    </location>
</feature>
<keyword evidence="4 6" id="KW-1133">Transmembrane helix</keyword>
<dbReference type="Proteomes" id="UP000242520">
    <property type="component" value="Unassembled WGS sequence"/>
</dbReference>
<keyword evidence="3 6" id="KW-0812">Transmembrane</keyword>
<feature type="transmembrane region" description="Helical" evidence="6">
    <location>
        <begin position="182"/>
        <end position="206"/>
    </location>
</feature>
<feature type="transmembrane region" description="Helical" evidence="6">
    <location>
        <begin position="274"/>
        <end position="297"/>
    </location>
</feature>
<evidence type="ECO:0000256" key="1">
    <source>
        <dbReference type="ARBA" id="ARBA00004651"/>
    </source>
</evidence>
<feature type="transmembrane region" description="Helical" evidence="6">
    <location>
        <begin position="386"/>
        <end position="404"/>
    </location>
</feature>
<gene>
    <name evidence="7" type="ORF">SAMN02744040_00442</name>
</gene>
<dbReference type="InterPro" id="IPR024923">
    <property type="entry name" value="PG_synth_SpoVB"/>
</dbReference>
<comment type="subcellular location">
    <subcellularLocation>
        <location evidence="1">Cell membrane</location>
        <topology evidence="1">Multi-pass membrane protein</topology>
    </subcellularLocation>
</comment>
<evidence type="ECO:0000256" key="3">
    <source>
        <dbReference type="ARBA" id="ARBA00022692"/>
    </source>
</evidence>
<organism evidence="7 8">
    <name type="scientific">Tepidibacter thalassicus DSM 15285</name>
    <dbReference type="NCBI Taxonomy" id="1123350"/>
    <lineage>
        <taxon>Bacteria</taxon>
        <taxon>Bacillati</taxon>
        <taxon>Bacillota</taxon>
        <taxon>Clostridia</taxon>
        <taxon>Peptostreptococcales</taxon>
        <taxon>Peptostreptococcaceae</taxon>
        <taxon>Tepidibacter</taxon>
    </lineage>
</organism>
<evidence type="ECO:0000256" key="5">
    <source>
        <dbReference type="ARBA" id="ARBA00023136"/>
    </source>
</evidence>
<feature type="transmembrane region" description="Helical" evidence="6">
    <location>
        <begin position="82"/>
        <end position="103"/>
    </location>
</feature>
<feature type="transmembrane region" description="Helical" evidence="6">
    <location>
        <begin position="232"/>
        <end position="254"/>
    </location>
</feature>
<dbReference type="InterPro" id="IPR002797">
    <property type="entry name" value="Polysacc_synth"/>
</dbReference>
<dbReference type="GO" id="GO:0005886">
    <property type="term" value="C:plasma membrane"/>
    <property type="evidence" value="ECO:0007669"/>
    <property type="project" value="UniProtKB-SubCell"/>
</dbReference>
<feature type="transmembrane region" description="Helical" evidence="6">
    <location>
        <begin position="7"/>
        <end position="31"/>
    </location>
</feature>
<keyword evidence="5 6" id="KW-0472">Membrane</keyword>
<dbReference type="AlphaFoldDB" id="A0A1M5PEI2"/>
<sequence length="441" mass="50042">MLKIPNLVYSTFLLFISNFIVRIIGFLYKIFLSKKIGAGGLGIFHIIFHFLMLCVSITTTGIPVALNSLISKEKSLNNKHNMNVLFISTLYLSFFISIFISMFVSLNSKFISLKLLHSSNCQIFILSIAPAISLITISNILRSYYYGLKKVEIPAIGQILEQVSRILFVIFIFSYIKKTAFYPLIPLIGLSIGEITNILFITINLIKEPNLKNNYVISLKDFYMGIIKISKIAFPITFNRVFTVVIQSISSILIPSRLVLSGLKYANAMKIYGTITGMVFPFLFLPFTVTSALVVNLIPSISQEIPKKNYKLINQKIFFSIFLTSFIGLSGSLIYMFFGEKICYLVYNNILAGKYLKLISISCFFTVLNHTLSGILHAIEKEYRATINNIIGLLIQLLCIYFLIPIKTINIYGFIYGFISSNIIIFILHSITLFKAQKRWV</sequence>
<dbReference type="Pfam" id="PF01943">
    <property type="entry name" value="Polysacc_synt"/>
    <property type="match status" value="1"/>
</dbReference>
<feature type="transmembrane region" description="Helical" evidence="6">
    <location>
        <begin position="43"/>
        <end position="70"/>
    </location>
</feature>
<dbReference type="PANTHER" id="PTHR30250">
    <property type="entry name" value="PST FAMILY PREDICTED COLANIC ACID TRANSPORTER"/>
    <property type="match status" value="1"/>
</dbReference>
<keyword evidence="8" id="KW-1185">Reference proteome</keyword>
<reference evidence="8" key="1">
    <citation type="submission" date="2016-11" db="EMBL/GenBank/DDBJ databases">
        <authorList>
            <person name="Varghese N."/>
            <person name="Submissions S."/>
        </authorList>
    </citation>
    <scope>NUCLEOTIDE SEQUENCE [LARGE SCALE GENOMIC DNA]</scope>
    <source>
        <strain evidence="8">DSM 15285</strain>
    </source>
</reference>
<dbReference type="OrthoDB" id="9775950at2"/>
<feature type="transmembrane region" description="Helical" evidence="6">
    <location>
        <begin position="123"/>
        <end position="141"/>
    </location>
</feature>
<evidence type="ECO:0000256" key="6">
    <source>
        <dbReference type="SAM" id="Phobius"/>
    </source>
</evidence>
<feature type="transmembrane region" description="Helical" evidence="6">
    <location>
        <begin position="317"/>
        <end position="338"/>
    </location>
</feature>
<protein>
    <submittedName>
        <fullName evidence="7">Stage V sporulation protein B</fullName>
    </submittedName>
</protein>
<proteinExistence type="predicted"/>
<dbReference type="InterPro" id="IPR050833">
    <property type="entry name" value="Poly_Biosynth_Transport"/>
</dbReference>